<evidence type="ECO:0000313" key="10">
    <source>
        <dbReference type="EMBL" id="KAJ4837159.1"/>
    </source>
</evidence>
<proteinExistence type="inferred from homology"/>
<dbReference type="GO" id="GO:0016192">
    <property type="term" value="P:vesicle-mediated transport"/>
    <property type="evidence" value="ECO:0007669"/>
    <property type="project" value="UniProtKB-KW"/>
</dbReference>
<evidence type="ECO:0000256" key="7">
    <source>
        <dbReference type="SAM" id="MobiDB-lite"/>
    </source>
</evidence>
<dbReference type="InterPro" id="IPR024340">
    <property type="entry name" value="Sec16_CCD"/>
</dbReference>
<feature type="region of interest" description="Disordered" evidence="7">
    <location>
        <begin position="1427"/>
        <end position="1544"/>
    </location>
</feature>
<keyword evidence="6" id="KW-0653">Protein transport</keyword>
<dbReference type="GO" id="GO:0015031">
    <property type="term" value="P:protein transport"/>
    <property type="evidence" value="ECO:0007669"/>
    <property type="project" value="UniProtKB-KW"/>
</dbReference>
<evidence type="ECO:0000259" key="8">
    <source>
        <dbReference type="Pfam" id="PF12931"/>
    </source>
</evidence>
<dbReference type="PANTHER" id="PTHR13402:SF6">
    <property type="entry name" value="SECRETORY 16, ISOFORM I"/>
    <property type="match status" value="1"/>
</dbReference>
<reference evidence="10" key="1">
    <citation type="submission" date="2022-02" db="EMBL/GenBank/DDBJ databases">
        <authorList>
            <person name="Henning P.M."/>
            <person name="McCubbin A.G."/>
            <person name="Shore J.S."/>
        </authorList>
    </citation>
    <scope>NUCLEOTIDE SEQUENCE</scope>
    <source>
        <strain evidence="10">F60SS</strain>
        <tissue evidence="10">Leaves</tissue>
    </source>
</reference>
<dbReference type="OrthoDB" id="8918678at2759"/>
<feature type="compositionally biased region" description="Polar residues" evidence="7">
    <location>
        <begin position="1229"/>
        <end position="1239"/>
    </location>
</feature>
<dbReference type="Gene3D" id="1.25.40.1030">
    <property type="match status" value="2"/>
</dbReference>
<reference evidence="10" key="2">
    <citation type="journal article" date="2023" name="Plants (Basel)">
        <title>Annotation of the Turnera subulata (Passifloraceae) Draft Genome Reveals the S-Locus Evolved after the Divergence of Turneroideae from Passifloroideae in a Stepwise Manner.</title>
        <authorList>
            <person name="Henning P.M."/>
            <person name="Roalson E.H."/>
            <person name="Mir W."/>
            <person name="McCubbin A.G."/>
            <person name="Shore J.S."/>
        </authorList>
    </citation>
    <scope>NUCLEOTIDE SEQUENCE</scope>
    <source>
        <strain evidence="10">F60SS</strain>
    </source>
</reference>
<feature type="region of interest" description="Disordered" evidence="7">
    <location>
        <begin position="112"/>
        <end position="135"/>
    </location>
</feature>
<gene>
    <name evidence="10" type="ORF">Tsubulata_036476</name>
</gene>
<keyword evidence="4 6" id="KW-0256">Endoplasmic reticulum</keyword>
<comment type="caution">
    <text evidence="10">The sequence shown here is derived from an EMBL/GenBank/DDBJ whole genome shotgun (WGS) entry which is preliminary data.</text>
</comment>
<feature type="region of interest" description="Disordered" evidence="7">
    <location>
        <begin position="1147"/>
        <end position="1251"/>
    </location>
</feature>
<feature type="compositionally biased region" description="Basic and acidic residues" evidence="7">
    <location>
        <begin position="1214"/>
        <end position="1228"/>
    </location>
</feature>
<dbReference type="GO" id="GO:0012507">
    <property type="term" value="C:ER to Golgi transport vesicle membrane"/>
    <property type="evidence" value="ECO:0007669"/>
    <property type="project" value="TreeGrafter"/>
</dbReference>
<feature type="region of interest" description="Disordered" evidence="7">
    <location>
        <begin position="1296"/>
        <end position="1365"/>
    </location>
</feature>
<dbReference type="GO" id="GO:0000139">
    <property type="term" value="C:Golgi membrane"/>
    <property type="evidence" value="ECO:0007669"/>
    <property type="project" value="UniProtKB-SubCell"/>
</dbReference>
<keyword evidence="11" id="KW-1185">Reference proteome</keyword>
<dbReference type="Pfam" id="PF12931">
    <property type="entry name" value="TPR_Sec16"/>
    <property type="match status" value="2"/>
</dbReference>
<evidence type="ECO:0000256" key="5">
    <source>
        <dbReference type="ARBA" id="ARBA00022892"/>
    </source>
</evidence>
<keyword evidence="5 6" id="KW-0931">ER-Golgi transport</keyword>
<feature type="compositionally biased region" description="Polar residues" evidence="7">
    <location>
        <begin position="1429"/>
        <end position="1444"/>
    </location>
</feature>
<sequence>MASNPPFNVMEDQTDEDFFDKLVDDDFGGPTGSDSAAAGARFMEAGSDSDEAKAFANLSIEDSKMESDLAGVSAVVDDVPEMTNNAAAPAADSVNVAGFESAVESVAVGAEEVVPPPPAPAESEGNAGGGGSGKSGVKEVGWSSFYADSVPNGNHAFGSYSDFFSELGDGGAEEFPVKAVEESGKIVDGGVVGGGLGNSVSYEQYQDNNQVYGGGSVADSGTGQDLSSSQYWENMYPGWRYDESTGQWYQVENYEAASLQQGTGDVNSGNEWGAGASDGKMEVNYLQQSSQSVVGTAVAETTSMTESVSSWNEASHGNNNGYPQHMVFDPQYPGWYYDMIAEEWRSLESYTASAQSTHLPAHDQQKQNGFSFSDSYSQNSSTMYGEYGQTDKQVAQGFTSQGLQQSNWGDSYGGYNQPGSNMWQPEPVAQNHSNFGGNRQLENSFSSNVSASNTMDRQTSFSSFGAVPSYDYDKANQGHAEPNGFAGSQSFVPTGNFSQQFNQGNVKQNDQTEFSNDFYGSQKSVGLSQQSFQTNQQPFQTNQHSFQTNQQFSYAPNRNRSSAGRPPHALVTFGFGGKLIVMKNDTSLGVGSQDPARGSIAVLNLMEVVTGSMDNASGIGGNAFSYFQALCYQSFPGPLVGGNVGSKELNKWIDERIANGKGDSLKLLLSLLKIACLHYGKLRSPFGTDGSLMESDAPEMEVAKLFAYAKRSGMQYGEYGAIKNCLQNLPSEGHMRATASEVQTLLISGRKREALQCAQEGQLWGPALVLASQLGDQFYVDTIKLMALRQLVAGSPLRTLCLLIAGQPADVFSTEISATGAFAGALDTSLQPVQVGPVDYSVKYVVDNVDILYLVSIAHAYFYAPSYRNCSIFSYIHYLDPEVLEVECHRIFENVYISCKFICLNTCTFHFLQLHLLLKFDLSSEVNLVSSFAKAVIFLLSILFTVFGYDLQSGTNGMLDDWEENLAVITANRTKGDEFVLMHLGDCLWKDKNEVTAAHICYLIAEAKFDPYSDTARLCLIGGDHWKHPRTYASPEAIQRTELYEYAKLLGNSQFTLQPLLPYKLIYAYMLAEVGKVSDSLKYCQAVLKSLKTGRVSEAETWRQSVQSLEERIRAHQQGGYSNLAPAKLVGKLLNVFDTTARRVVGGLPPVPPPSHGIVQSNESHQPQIGPRVSTSQSTMAMSSLVPSNSMEPISDWAADGNRMSVNRSVSEPDFGRSPRQDHGDPSKDGTSSAAQGKTSGSPGASRFGRFGFGSQLLQKTMGLVMRPRADKQAKLGETNKFYYDEKLKRWVEEGAEPPAEEAALPPPPTTLGFQNGTPDYNLKSALTSDGSPPNGSPTVKSPNQMEHTSGIPPIPTSSNQFSARGRMGVRSRYVDTFNQGGGSSGNLFQSPSLPSVKPAAAANAKFFVPSPVSSGSDLMDAIAENVQEPASTENLSTSTTNDSLHPPAFSPIMQRFPSMDNISRKGVRPDANGPLSSQSRRTASWSGSFGDSLSAPEMVEAKGPAPPGSLGEVPGKPPSSFMPSSANMPANGGSFGDLQEVEL</sequence>
<feature type="domain" description="Sec16 Sec23-binding" evidence="8">
    <location>
        <begin position="952"/>
        <end position="1125"/>
    </location>
</feature>
<feature type="compositionally biased region" description="Polar residues" evidence="7">
    <location>
        <begin position="1314"/>
        <end position="1348"/>
    </location>
</feature>
<name>A0A9Q0FUS7_9ROSI</name>
<dbReference type="EMBL" id="JAKUCV010003917">
    <property type="protein sequence ID" value="KAJ4837159.1"/>
    <property type="molecule type" value="Genomic_DNA"/>
</dbReference>
<evidence type="ECO:0000256" key="4">
    <source>
        <dbReference type="ARBA" id="ARBA00022824"/>
    </source>
</evidence>
<dbReference type="GO" id="GO:0007030">
    <property type="term" value="P:Golgi organization"/>
    <property type="evidence" value="ECO:0007669"/>
    <property type="project" value="TreeGrafter"/>
</dbReference>
<keyword evidence="6" id="KW-0333">Golgi apparatus</keyword>
<accession>A0A9Q0FUS7</accession>
<organism evidence="10 11">
    <name type="scientific">Turnera subulata</name>
    <dbReference type="NCBI Taxonomy" id="218843"/>
    <lineage>
        <taxon>Eukaryota</taxon>
        <taxon>Viridiplantae</taxon>
        <taxon>Streptophyta</taxon>
        <taxon>Embryophyta</taxon>
        <taxon>Tracheophyta</taxon>
        <taxon>Spermatophyta</taxon>
        <taxon>Magnoliopsida</taxon>
        <taxon>eudicotyledons</taxon>
        <taxon>Gunneridae</taxon>
        <taxon>Pentapetalae</taxon>
        <taxon>rosids</taxon>
        <taxon>fabids</taxon>
        <taxon>Malpighiales</taxon>
        <taxon>Passifloraceae</taxon>
        <taxon>Turnera</taxon>
    </lineage>
</organism>
<feature type="region of interest" description="Disordered" evidence="7">
    <location>
        <begin position="405"/>
        <end position="437"/>
    </location>
</feature>
<evidence type="ECO:0000259" key="9">
    <source>
        <dbReference type="Pfam" id="PF12932"/>
    </source>
</evidence>
<dbReference type="Pfam" id="PF12932">
    <property type="entry name" value="Sec16"/>
    <property type="match status" value="1"/>
</dbReference>
<evidence type="ECO:0000256" key="2">
    <source>
        <dbReference type="ARBA" id="ARBA00005927"/>
    </source>
</evidence>
<feature type="region of interest" description="Disordered" evidence="7">
    <location>
        <begin position="525"/>
        <end position="546"/>
    </location>
</feature>
<dbReference type="GO" id="GO:0070973">
    <property type="term" value="P:protein localization to endoplasmic reticulum exit site"/>
    <property type="evidence" value="ECO:0007669"/>
    <property type="project" value="TreeGrafter"/>
</dbReference>
<evidence type="ECO:0000256" key="1">
    <source>
        <dbReference type="ARBA" id="ARBA00004240"/>
    </source>
</evidence>
<feature type="domain" description="Sec16 Sec23-binding" evidence="8">
    <location>
        <begin position="742"/>
        <end position="813"/>
    </location>
</feature>
<dbReference type="CDD" id="cd09233">
    <property type="entry name" value="ACE1-Sec16-like"/>
    <property type="match status" value="1"/>
</dbReference>
<evidence type="ECO:0000256" key="3">
    <source>
        <dbReference type="ARBA" id="ARBA00022448"/>
    </source>
</evidence>
<feature type="compositionally biased region" description="Polar residues" evidence="7">
    <location>
        <begin position="1158"/>
        <end position="1192"/>
    </location>
</feature>
<feature type="domain" description="Sec16 central conserved" evidence="9">
    <location>
        <begin position="568"/>
        <end position="661"/>
    </location>
</feature>
<keyword evidence="6" id="KW-0472">Membrane</keyword>
<feature type="compositionally biased region" description="Polar residues" evidence="7">
    <location>
        <begin position="1475"/>
        <end position="1492"/>
    </location>
</feature>
<feature type="compositionally biased region" description="Low complexity" evidence="7">
    <location>
        <begin position="1240"/>
        <end position="1251"/>
    </location>
</feature>
<dbReference type="GO" id="GO:0070971">
    <property type="term" value="C:endoplasmic reticulum exit site"/>
    <property type="evidence" value="ECO:0007669"/>
    <property type="project" value="UniProtKB-ARBA"/>
</dbReference>
<evidence type="ECO:0000313" key="11">
    <source>
        <dbReference type="Proteomes" id="UP001141552"/>
    </source>
</evidence>
<feature type="compositionally biased region" description="Low complexity" evidence="7">
    <location>
        <begin position="528"/>
        <end position="543"/>
    </location>
</feature>
<dbReference type="InterPro" id="IPR024298">
    <property type="entry name" value="Sec16_Sec23-bd"/>
</dbReference>
<comment type="subcellular location">
    <subcellularLocation>
        <location evidence="1">Endoplasmic reticulum</location>
    </subcellularLocation>
    <subcellularLocation>
        <location evidence="6">Golgi apparatus membrane</location>
    </subcellularLocation>
</comment>
<comment type="similarity">
    <text evidence="2 6">Belongs to the SEC16 family.</text>
</comment>
<evidence type="ECO:0000256" key="6">
    <source>
        <dbReference type="RuleBase" id="RU364101"/>
    </source>
</evidence>
<dbReference type="Proteomes" id="UP001141552">
    <property type="component" value="Unassembled WGS sequence"/>
</dbReference>
<keyword evidence="3 6" id="KW-0813">Transport</keyword>
<protein>
    <recommendedName>
        <fullName evidence="6">Protein transport protein sec16</fullName>
    </recommendedName>
</protein>
<dbReference type="PANTHER" id="PTHR13402">
    <property type="entry name" value="RGPR-RELATED"/>
    <property type="match status" value="1"/>
</dbReference>